<reference evidence="1 2" key="1">
    <citation type="submission" date="2019-02" db="EMBL/GenBank/DDBJ databases">
        <title>Genomic Encyclopedia of Type Strains, Phase IV (KMG-IV): sequencing the most valuable type-strain genomes for metagenomic binning, comparative biology and taxonomic classification.</title>
        <authorList>
            <person name="Goeker M."/>
        </authorList>
    </citation>
    <scope>NUCLEOTIDE SEQUENCE [LARGE SCALE GENOMIC DNA]</scope>
    <source>
        <strain evidence="1 2">DSM 18116</strain>
    </source>
</reference>
<protein>
    <submittedName>
        <fullName evidence="1">Uncharacterized protein DUF3871</fullName>
    </submittedName>
</protein>
<evidence type="ECO:0000313" key="1">
    <source>
        <dbReference type="EMBL" id="RZS75875.1"/>
    </source>
</evidence>
<dbReference type="Pfam" id="PF12987">
    <property type="entry name" value="DUF3871"/>
    <property type="match status" value="1"/>
</dbReference>
<keyword evidence="2" id="KW-1185">Reference proteome</keyword>
<sequence>MEVAIFNEQELVMLDDQQPVPIISSDKPFIQANTIASSVEEIRHKHVIPVFIKDNEPVISQSDFIESTMGLVSDIFQRETILKPSVRLSHPIKGRIPEAKDKPASALQEHEKTLYYERMAFVIEIPSIQDTIAGNTLSLTIGGVKAYNLDNLYSRKGADEHFKVFIGFQNKVCTNLCVWTDGYLSDLKIKNIAQLKSSIQTMIEDYNASLHIKELKSFTGYDLSEQQFAQLIGRCRMYNFLPANMRNEIDPLLLSDTQLGAVVKDYYRDDSFCRGEDGNINLWRLYNLFTGSNKTSYIDTFVDRSVNAFQFVDQLKHGLDNRNSNWFLN</sequence>
<gene>
    <name evidence="1" type="ORF">EV199_1750</name>
</gene>
<dbReference type="AlphaFoldDB" id="A0A4Q7N4F0"/>
<organism evidence="1 2">
    <name type="scientific">Pseudobacter ginsenosidimutans</name>
    <dbReference type="NCBI Taxonomy" id="661488"/>
    <lineage>
        <taxon>Bacteria</taxon>
        <taxon>Pseudomonadati</taxon>
        <taxon>Bacteroidota</taxon>
        <taxon>Chitinophagia</taxon>
        <taxon>Chitinophagales</taxon>
        <taxon>Chitinophagaceae</taxon>
        <taxon>Pseudobacter</taxon>
    </lineage>
</organism>
<accession>A0A4Q7N4F0</accession>
<evidence type="ECO:0000313" key="2">
    <source>
        <dbReference type="Proteomes" id="UP000293874"/>
    </source>
</evidence>
<dbReference type="RefSeq" id="WP_130540210.1">
    <property type="nucleotide sequence ID" value="NZ_CP042431.1"/>
</dbReference>
<proteinExistence type="predicted"/>
<dbReference type="EMBL" id="SGXA01000001">
    <property type="protein sequence ID" value="RZS75875.1"/>
    <property type="molecule type" value="Genomic_DNA"/>
</dbReference>
<name>A0A4Q7N4F0_9BACT</name>
<dbReference type="InterPro" id="IPR024353">
    <property type="entry name" value="DUF3871"/>
</dbReference>
<comment type="caution">
    <text evidence="1">The sequence shown here is derived from an EMBL/GenBank/DDBJ whole genome shotgun (WGS) entry which is preliminary data.</text>
</comment>
<dbReference type="Proteomes" id="UP000293874">
    <property type="component" value="Unassembled WGS sequence"/>
</dbReference>
<dbReference type="OrthoDB" id="995338at2"/>